<sequence>MQSKFALKPLPRITDPYAPRENPPTAAEILEQEEDRVAHNARICALRKRHSAAFYAAVKLHASIPNARVRFEATEETLAEVETETILYERLYGKFIPDTENPAWFARKAPRIAELTLLRQKAAREVPLRYDHPDMVCYLAAANALAEDTFEEDFGHPFSLSDGLDIEFDRMASHRSSAAWLLKTFSDDPVGLATYASNPFVFQVNNPYPEDDTRRERFDLMLRQLKLLVEGPRDSETLPANVVNSFPFSLTNPWQHLEDWRLCGYYDACFIEEKISNLALYHWEALHDRLCILMNPQTPPTAEVNPAAAERTALRLSQLPSCPAGYNHQLGLGVERPLDVGSLDGVPNIVSPGINLSLGERFVNMDLPLCGTYVKTYRGGVQTGITYSGCYRTTCGGHQDDDDLPDLVDVQCSHVSSYDAICQLSAHVEERVDDQHGTAPVEGDDEVPDLIDQDGYIVKEDKCAIIGKTSAK</sequence>
<evidence type="ECO:0000313" key="1">
    <source>
        <dbReference type="EMBL" id="KAJ7018655.1"/>
    </source>
</evidence>
<evidence type="ECO:0000313" key="2">
    <source>
        <dbReference type="Proteomes" id="UP001218188"/>
    </source>
</evidence>
<proteinExistence type="predicted"/>
<dbReference type="Proteomes" id="UP001218188">
    <property type="component" value="Unassembled WGS sequence"/>
</dbReference>
<dbReference type="AlphaFoldDB" id="A0AAD6S2E6"/>
<accession>A0AAD6S2E6</accession>
<protein>
    <submittedName>
        <fullName evidence="1">Uncharacterized protein</fullName>
    </submittedName>
</protein>
<dbReference type="EMBL" id="JARJCM010000329">
    <property type="protein sequence ID" value="KAJ7018655.1"/>
    <property type="molecule type" value="Genomic_DNA"/>
</dbReference>
<gene>
    <name evidence="1" type="ORF">C8F04DRAFT_1198695</name>
</gene>
<reference evidence="1" key="1">
    <citation type="submission" date="2023-03" db="EMBL/GenBank/DDBJ databases">
        <title>Massive genome expansion in bonnet fungi (Mycena s.s.) driven by repeated elements and novel gene families across ecological guilds.</title>
        <authorList>
            <consortium name="Lawrence Berkeley National Laboratory"/>
            <person name="Harder C.B."/>
            <person name="Miyauchi S."/>
            <person name="Viragh M."/>
            <person name="Kuo A."/>
            <person name="Thoen E."/>
            <person name="Andreopoulos B."/>
            <person name="Lu D."/>
            <person name="Skrede I."/>
            <person name="Drula E."/>
            <person name="Henrissat B."/>
            <person name="Morin E."/>
            <person name="Kohler A."/>
            <person name="Barry K."/>
            <person name="LaButti K."/>
            <person name="Morin E."/>
            <person name="Salamov A."/>
            <person name="Lipzen A."/>
            <person name="Mereny Z."/>
            <person name="Hegedus B."/>
            <person name="Baldrian P."/>
            <person name="Stursova M."/>
            <person name="Weitz H."/>
            <person name="Taylor A."/>
            <person name="Grigoriev I.V."/>
            <person name="Nagy L.G."/>
            <person name="Martin F."/>
            <person name="Kauserud H."/>
        </authorList>
    </citation>
    <scope>NUCLEOTIDE SEQUENCE</scope>
    <source>
        <strain evidence="1">CBHHK200</strain>
    </source>
</reference>
<name>A0AAD6S2E6_9AGAR</name>
<organism evidence="1 2">
    <name type="scientific">Mycena alexandri</name>
    <dbReference type="NCBI Taxonomy" id="1745969"/>
    <lineage>
        <taxon>Eukaryota</taxon>
        <taxon>Fungi</taxon>
        <taxon>Dikarya</taxon>
        <taxon>Basidiomycota</taxon>
        <taxon>Agaricomycotina</taxon>
        <taxon>Agaricomycetes</taxon>
        <taxon>Agaricomycetidae</taxon>
        <taxon>Agaricales</taxon>
        <taxon>Marasmiineae</taxon>
        <taxon>Mycenaceae</taxon>
        <taxon>Mycena</taxon>
    </lineage>
</organism>
<comment type="caution">
    <text evidence="1">The sequence shown here is derived from an EMBL/GenBank/DDBJ whole genome shotgun (WGS) entry which is preliminary data.</text>
</comment>
<keyword evidence="2" id="KW-1185">Reference proteome</keyword>